<name>A0A139WBN3_TRICA</name>
<dbReference type="InterPro" id="IPR011990">
    <property type="entry name" value="TPR-like_helical_dom_sf"/>
</dbReference>
<reference evidence="3 4" key="2">
    <citation type="journal article" date="2010" name="Nucleic Acids Res.">
        <title>BeetleBase in 2010: revisions to provide comprehensive genomic information for Tribolium castaneum.</title>
        <authorList>
            <person name="Kim H.S."/>
            <person name="Murphy T."/>
            <person name="Xia J."/>
            <person name="Caragea D."/>
            <person name="Park Y."/>
            <person name="Beeman R.W."/>
            <person name="Lorenzen M.D."/>
            <person name="Butcher S."/>
            <person name="Manak J.R."/>
            <person name="Brown S.J."/>
        </authorList>
    </citation>
    <scope>GENOME REANNOTATION</scope>
    <source>
        <strain evidence="3 4">Georgia GA2</strain>
    </source>
</reference>
<dbReference type="Gene3D" id="1.25.40.10">
    <property type="entry name" value="Tetratricopeptide repeat domain"/>
    <property type="match status" value="1"/>
</dbReference>
<dbReference type="EMBL" id="KQ971372">
    <property type="protein sequence ID" value="KYB25261.1"/>
    <property type="molecule type" value="Genomic_DNA"/>
</dbReference>
<dbReference type="Pfam" id="PF13432">
    <property type="entry name" value="TPR_16"/>
    <property type="match status" value="1"/>
</dbReference>
<accession>A0A139WBN3</accession>
<protein>
    <submittedName>
        <fullName evidence="3">Tetratricopeptide repeat protein 8-like Protein</fullName>
    </submittedName>
</protein>
<dbReference type="PANTHER" id="PTHR44177:SF1">
    <property type="entry name" value="TETRATRICOPEPTIDE REPEAT PROTEIN 8"/>
    <property type="match status" value="1"/>
</dbReference>
<dbReference type="PROSITE" id="PS50005">
    <property type="entry name" value="TPR"/>
    <property type="match status" value="1"/>
</dbReference>
<evidence type="ECO:0000313" key="4">
    <source>
        <dbReference type="Proteomes" id="UP000007266"/>
    </source>
</evidence>
<dbReference type="InParanoid" id="A0A139WBN3"/>
<dbReference type="Proteomes" id="UP000007266">
    <property type="component" value="Linkage group 9"/>
</dbReference>
<reference evidence="3 4" key="1">
    <citation type="journal article" date="2008" name="Nature">
        <title>The genome of the model beetle and pest Tribolium castaneum.</title>
        <authorList>
            <consortium name="Tribolium Genome Sequencing Consortium"/>
            <person name="Richards S."/>
            <person name="Gibbs R.A."/>
            <person name="Weinstock G.M."/>
            <person name="Brown S.J."/>
            <person name="Denell R."/>
            <person name="Beeman R.W."/>
            <person name="Gibbs R."/>
            <person name="Beeman R.W."/>
            <person name="Brown S.J."/>
            <person name="Bucher G."/>
            <person name="Friedrich M."/>
            <person name="Grimmelikhuijzen C.J."/>
            <person name="Klingler M."/>
            <person name="Lorenzen M."/>
            <person name="Richards S."/>
            <person name="Roth S."/>
            <person name="Schroder R."/>
            <person name="Tautz D."/>
            <person name="Zdobnov E.M."/>
            <person name="Muzny D."/>
            <person name="Gibbs R.A."/>
            <person name="Weinstock G.M."/>
            <person name="Attaway T."/>
            <person name="Bell S."/>
            <person name="Buhay C.J."/>
            <person name="Chandrabose M.N."/>
            <person name="Chavez D."/>
            <person name="Clerk-Blankenburg K.P."/>
            <person name="Cree A."/>
            <person name="Dao M."/>
            <person name="Davis C."/>
            <person name="Chacko J."/>
            <person name="Dinh H."/>
            <person name="Dugan-Rocha S."/>
            <person name="Fowler G."/>
            <person name="Garner T.T."/>
            <person name="Garnes J."/>
            <person name="Gnirke A."/>
            <person name="Hawes A."/>
            <person name="Hernandez J."/>
            <person name="Hines S."/>
            <person name="Holder M."/>
            <person name="Hume J."/>
            <person name="Jhangiani S.N."/>
            <person name="Joshi V."/>
            <person name="Khan Z.M."/>
            <person name="Jackson L."/>
            <person name="Kovar C."/>
            <person name="Kowis A."/>
            <person name="Lee S."/>
            <person name="Lewis L.R."/>
            <person name="Margolis J."/>
            <person name="Morgan M."/>
            <person name="Nazareth L.V."/>
            <person name="Nguyen N."/>
            <person name="Okwuonu G."/>
            <person name="Parker D."/>
            <person name="Richards S."/>
            <person name="Ruiz S.J."/>
            <person name="Santibanez J."/>
            <person name="Savard J."/>
            <person name="Scherer S.E."/>
            <person name="Schneider B."/>
            <person name="Sodergren E."/>
            <person name="Tautz D."/>
            <person name="Vattahil S."/>
            <person name="Villasana D."/>
            <person name="White C.S."/>
            <person name="Wright R."/>
            <person name="Park Y."/>
            <person name="Beeman R.W."/>
            <person name="Lord J."/>
            <person name="Oppert B."/>
            <person name="Lorenzen M."/>
            <person name="Brown S."/>
            <person name="Wang L."/>
            <person name="Savard J."/>
            <person name="Tautz D."/>
            <person name="Richards S."/>
            <person name="Weinstock G."/>
            <person name="Gibbs R.A."/>
            <person name="Liu Y."/>
            <person name="Worley K."/>
            <person name="Weinstock G."/>
            <person name="Elsik C.G."/>
            <person name="Reese J.T."/>
            <person name="Elhaik E."/>
            <person name="Landan G."/>
            <person name="Graur D."/>
            <person name="Arensburger P."/>
            <person name="Atkinson P."/>
            <person name="Beeman R.W."/>
            <person name="Beidler J."/>
            <person name="Brown S.J."/>
            <person name="Demuth J.P."/>
            <person name="Drury D.W."/>
            <person name="Du Y.Z."/>
            <person name="Fujiwara H."/>
            <person name="Lorenzen M."/>
            <person name="Maselli V."/>
            <person name="Osanai M."/>
            <person name="Park Y."/>
            <person name="Robertson H.M."/>
            <person name="Tu Z."/>
            <person name="Wang J.J."/>
            <person name="Wang S."/>
            <person name="Richards S."/>
            <person name="Song H."/>
            <person name="Zhang L."/>
            <person name="Sodergren E."/>
            <person name="Werner D."/>
            <person name="Stanke M."/>
            <person name="Morgenstern B."/>
            <person name="Solovyev V."/>
            <person name="Kosarev P."/>
            <person name="Brown G."/>
            <person name="Chen H.C."/>
            <person name="Ermolaeva O."/>
            <person name="Hlavina W."/>
            <person name="Kapustin Y."/>
            <person name="Kiryutin B."/>
            <person name="Kitts P."/>
            <person name="Maglott D."/>
            <person name="Pruitt K."/>
            <person name="Sapojnikov V."/>
            <person name="Souvorov A."/>
            <person name="Mackey A.J."/>
            <person name="Waterhouse R.M."/>
            <person name="Wyder S."/>
            <person name="Zdobnov E.M."/>
            <person name="Zdobnov E.M."/>
            <person name="Wyder S."/>
            <person name="Kriventseva E.V."/>
            <person name="Kadowaki T."/>
            <person name="Bork P."/>
            <person name="Aranda M."/>
            <person name="Bao R."/>
            <person name="Beermann A."/>
            <person name="Berns N."/>
            <person name="Bolognesi R."/>
            <person name="Bonneton F."/>
            <person name="Bopp D."/>
            <person name="Brown S.J."/>
            <person name="Bucher G."/>
            <person name="Butts T."/>
            <person name="Chaumot A."/>
            <person name="Denell R.E."/>
            <person name="Ferrier D.E."/>
            <person name="Friedrich M."/>
            <person name="Gordon C.M."/>
            <person name="Jindra M."/>
            <person name="Klingler M."/>
            <person name="Lan Q."/>
            <person name="Lattorff H.M."/>
            <person name="Laudet V."/>
            <person name="von Levetsow C."/>
            <person name="Liu Z."/>
            <person name="Lutz R."/>
            <person name="Lynch J.A."/>
            <person name="da Fonseca R.N."/>
            <person name="Posnien N."/>
            <person name="Reuter R."/>
            <person name="Roth S."/>
            <person name="Savard J."/>
            <person name="Schinko J.B."/>
            <person name="Schmitt C."/>
            <person name="Schoppmeier M."/>
            <person name="Schroder R."/>
            <person name="Shippy T.D."/>
            <person name="Simonnet F."/>
            <person name="Marques-Souza H."/>
            <person name="Tautz D."/>
            <person name="Tomoyasu Y."/>
            <person name="Trauner J."/>
            <person name="Van der Zee M."/>
            <person name="Vervoort M."/>
            <person name="Wittkopp N."/>
            <person name="Wimmer E.A."/>
            <person name="Yang X."/>
            <person name="Jones A.K."/>
            <person name="Sattelle D.B."/>
            <person name="Ebert P.R."/>
            <person name="Nelson D."/>
            <person name="Scott J.G."/>
            <person name="Beeman R.W."/>
            <person name="Muthukrishnan S."/>
            <person name="Kramer K.J."/>
            <person name="Arakane Y."/>
            <person name="Beeman R.W."/>
            <person name="Zhu Q."/>
            <person name="Hogenkamp D."/>
            <person name="Dixit R."/>
            <person name="Oppert B."/>
            <person name="Jiang H."/>
            <person name="Zou Z."/>
            <person name="Marshall J."/>
            <person name="Elpidina E."/>
            <person name="Vinokurov K."/>
            <person name="Oppert C."/>
            <person name="Zou Z."/>
            <person name="Evans J."/>
            <person name="Lu Z."/>
            <person name="Zhao P."/>
            <person name="Sumathipala N."/>
            <person name="Altincicek B."/>
            <person name="Vilcinskas A."/>
            <person name="Williams M."/>
            <person name="Hultmark D."/>
            <person name="Hetru C."/>
            <person name="Jiang H."/>
            <person name="Grimmelikhuijzen C.J."/>
            <person name="Hauser F."/>
            <person name="Cazzamali G."/>
            <person name="Williamson M."/>
            <person name="Park Y."/>
            <person name="Li B."/>
            <person name="Tanaka Y."/>
            <person name="Predel R."/>
            <person name="Neupert S."/>
            <person name="Schachtner J."/>
            <person name="Verleyen P."/>
            <person name="Raible F."/>
            <person name="Bork P."/>
            <person name="Friedrich M."/>
            <person name="Walden K.K."/>
            <person name="Robertson H.M."/>
            <person name="Angeli S."/>
            <person name="Foret S."/>
            <person name="Bucher G."/>
            <person name="Schuetz S."/>
            <person name="Maleszka R."/>
            <person name="Wimmer E.A."/>
            <person name="Beeman R.W."/>
            <person name="Lorenzen M."/>
            <person name="Tomoyasu Y."/>
            <person name="Miller S.C."/>
            <person name="Grossmann D."/>
            <person name="Bucher G."/>
        </authorList>
    </citation>
    <scope>NUCLEOTIDE SEQUENCE [LARGE SCALE GENOMIC DNA]</scope>
    <source>
        <strain evidence="3 4">Georgia GA2</strain>
    </source>
</reference>
<dbReference type="SUPFAM" id="SSF48452">
    <property type="entry name" value="TPR-like"/>
    <property type="match status" value="1"/>
</dbReference>
<evidence type="ECO:0000313" key="3">
    <source>
        <dbReference type="EMBL" id="KYB25261.1"/>
    </source>
</evidence>
<dbReference type="STRING" id="7070.A0A139WBN3"/>
<dbReference type="GO" id="GO:0036064">
    <property type="term" value="C:ciliary basal body"/>
    <property type="evidence" value="ECO:0000318"/>
    <property type="project" value="GO_Central"/>
</dbReference>
<evidence type="ECO:0000256" key="1">
    <source>
        <dbReference type="PROSITE-ProRule" id="PRU00339"/>
    </source>
</evidence>
<dbReference type="CDD" id="cd21341">
    <property type="entry name" value="TTC8_N"/>
    <property type="match status" value="1"/>
</dbReference>
<gene>
    <name evidence="3" type="primary">AUGUSTUS-3.0.2_12544</name>
    <name evidence="3" type="ORF">TcasGA2_TC012544</name>
</gene>
<feature type="region of interest" description="Disordered" evidence="2">
    <location>
        <begin position="480"/>
        <end position="502"/>
    </location>
</feature>
<dbReference type="FunCoup" id="A0A139WBN3">
    <property type="interactions" value="73"/>
</dbReference>
<proteinExistence type="predicted"/>
<sequence length="600" mass="66940">MDPLYLALSLFRRRKFDKCAEVCSEILESQPLDQAAWCLKMRALTQRVYVDDIESEDLYEGDFLDDNAVATAPRPGTSIKTAAPTTSVRPNTSTGRPISGVARPGTQLRPGSALDRLKTARPASQSARAIRLGTAAMYSQKEGPFIQVSRLNIAKYAKNSGLSKPLFEYLFYHEGDVRNAMELAVQATQFCRFEDWWWKVQLGKCYIALNLIRDAEQQMRSALKQHHHVESFIRLTRIYLRLDQPLSAVEICKAGLEIFPNDVSIMTELARLYENLNETAPSVKFYRSVVIEDAMNTEAIACIGMYHFYNNQPEMALRYYRRVLAMGAHSAELYNNLGLCCLYSQQLDLTTSLFQRALDLAIDPLIKAEVWYNLSHLALSAGDLELAVQCLNLCLSSDSTHASAFNNLAVLHHKMGRINLAKAYFTSAAALDPNLYEPKTNLEFLQIPRRGGTASALGRGTTKLAARSVRPAALAARGGAPRTGRFRAQNRTGRAHSSDVLPRSVPDRSRVEIGNLVEEHLCRLIETALSGSAKARVWCLWVLCVVNSPELGIAPEWGCGGTVFRIFLSAHGEDSFTERALICPNSKELCQRSEHCFNLH</sequence>
<feature type="repeat" description="TPR" evidence="1">
    <location>
        <begin position="402"/>
        <end position="435"/>
    </location>
</feature>
<evidence type="ECO:0000256" key="2">
    <source>
        <dbReference type="SAM" id="MobiDB-lite"/>
    </source>
</evidence>
<dbReference type="Pfam" id="PF13181">
    <property type="entry name" value="TPR_8"/>
    <property type="match status" value="2"/>
</dbReference>
<keyword evidence="1" id="KW-0802">TPR repeat</keyword>
<dbReference type="GO" id="GO:0034464">
    <property type="term" value="C:BBSome"/>
    <property type="evidence" value="ECO:0000318"/>
    <property type="project" value="GO_Central"/>
</dbReference>
<dbReference type="InterPro" id="IPR019734">
    <property type="entry name" value="TPR_rpt"/>
</dbReference>
<dbReference type="FunFam" id="1.25.40.10:FF:000300">
    <property type="entry name" value="Tetratricopeptide repeat domain 8"/>
    <property type="match status" value="1"/>
</dbReference>
<dbReference type="PANTHER" id="PTHR44177">
    <property type="entry name" value="TETRATRICOPEPTIDE REPEAT PROTEIN 8"/>
    <property type="match status" value="1"/>
</dbReference>
<dbReference type="GO" id="GO:1905515">
    <property type="term" value="P:non-motile cilium assembly"/>
    <property type="evidence" value="ECO:0000318"/>
    <property type="project" value="GO_Central"/>
</dbReference>
<organism evidence="3 4">
    <name type="scientific">Tribolium castaneum</name>
    <name type="common">Red flour beetle</name>
    <dbReference type="NCBI Taxonomy" id="7070"/>
    <lineage>
        <taxon>Eukaryota</taxon>
        <taxon>Metazoa</taxon>
        <taxon>Ecdysozoa</taxon>
        <taxon>Arthropoda</taxon>
        <taxon>Hexapoda</taxon>
        <taxon>Insecta</taxon>
        <taxon>Pterygota</taxon>
        <taxon>Neoptera</taxon>
        <taxon>Endopterygota</taxon>
        <taxon>Coleoptera</taxon>
        <taxon>Polyphaga</taxon>
        <taxon>Cucujiformia</taxon>
        <taxon>Tenebrionidae</taxon>
        <taxon>Tenebrionidae incertae sedis</taxon>
        <taxon>Tribolium</taxon>
    </lineage>
</organism>
<dbReference type="SMART" id="SM00028">
    <property type="entry name" value="TPR"/>
    <property type="match status" value="6"/>
</dbReference>
<dbReference type="GO" id="GO:0097730">
    <property type="term" value="C:non-motile cilium"/>
    <property type="evidence" value="ECO:0000318"/>
    <property type="project" value="GO_Central"/>
</dbReference>
<dbReference type="AlphaFoldDB" id="A0A139WBN3"/>
<dbReference type="OMA" id="QMGVNSA"/>
<feature type="region of interest" description="Disordered" evidence="2">
    <location>
        <begin position="74"/>
        <end position="110"/>
    </location>
</feature>
<feature type="compositionally biased region" description="Polar residues" evidence="2">
    <location>
        <begin position="78"/>
        <end position="96"/>
    </location>
</feature>
<keyword evidence="4" id="KW-1185">Reference proteome</keyword>
<dbReference type="InterPro" id="IPR028796">
    <property type="entry name" value="BBS8"/>
</dbReference>